<organism evidence="9">
    <name type="scientific">Daucus carota subsp. sativus</name>
    <name type="common">Carrot</name>
    <dbReference type="NCBI Taxonomy" id="79200"/>
    <lineage>
        <taxon>Eukaryota</taxon>
        <taxon>Viridiplantae</taxon>
        <taxon>Streptophyta</taxon>
        <taxon>Embryophyta</taxon>
        <taxon>Tracheophyta</taxon>
        <taxon>Spermatophyta</taxon>
        <taxon>Magnoliopsida</taxon>
        <taxon>eudicotyledons</taxon>
        <taxon>Gunneridae</taxon>
        <taxon>Pentapetalae</taxon>
        <taxon>asterids</taxon>
        <taxon>campanulids</taxon>
        <taxon>Apiales</taxon>
        <taxon>Apiaceae</taxon>
        <taxon>Apioideae</taxon>
        <taxon>Scandiceae</taxon>
        <taxon>Daucinae</taxon>
        <taxon>Daucus</taxon>
        <taxon>Daucus sect. Daucus</taxon>
    </lineage>
</organism>
<proteinExistence type="predicted"/>
<dbReference type="FunFam" id="1.10.10.60:FF:000104">
    <property type="entry name" value="trihelix transcription factor ASIL2"/>
    <property type="match status" value="1"/>
</dbReference>
<keyword evidence="2" id="KW-0805">Transcription regulation</keyword>
<dbReference type="AlphaFoldDB" id="A0A166IPJ7"/>
<feature type="domain" description="Myb/SANT-like DNA-binding" evidence="8">
    <location>
        <begin position="27"/>
        <end position="120"/>
    </location>
</feature>
<dbReference type="Gene3D" id="1.10.10.60">
    <property type="entry name" value="Homeodomain-like"/>
    <property type="match status" value="1"/>
</dbReference>
<dbReference type="Gramene" id="KZN11349">
    <property type="protein sequence ID" value="KZN11349"/>
    <property type="gene ID" value="DCAR_004005"/>
</dbReference>
<evidence type="ECO:0000256" key="2">
    <source>
        <dbReference type="ARBA" id="ARBA00023015"/>
    </source>
</evidence>
<feature type="compositionally biased region" description="Acidic residues" evidence="7">
    <location>
        <begin position="213"/>
        <end position="227"/>
    </location>
</feature>
<dbReference type="GO" id="GO:0005634">
    <property type="term" value="C:nucleus"/>
    <property type="evidence" value="ECO:0007669"/>
    <property type="project" value="UniProtKB-SubCell"/>
</dbReference>
<evidence type="ECO:0000256" key="6">
    <source>
        <dbReference type="ARBA" id="ARBA00023242"/>
    </source>
</evidence>
<dbReference type="GO" id="GO:0000976">
    <property type="term" value="F:transcription cis-regulatory region binding"/>
    <property type="evidence" value="ECO:0007669"/>
    <property type="project" value="TreeGrafter"/>
</dbReference>
<keyword evidence="4" id="KW-0238">DNA-binding</keyword>
<comment type="subcellular location">
    <subcellularLocation>
        <location evidence="1">Nucleus</location>
    </subcellularLocation>
</comment>
<evidence type="ECO:0000256" key="7">
    <source>
        <dbReference type="SAM" id="MobiDB-lite"/>
    </source>
</evidence>
<evidence type="ECO:0000256" key="5">
    <source>
        <dbReference type="ARBA" id="ARBA00023163"/>
    </source>
</evidence>
<feature type="region of interest" description="Disordered" evidence="7">
    <location>
        <begin position="209"/>
        <end position="237"/>
    </location>
</feature>
<protein>
    <recommendedName>
        <fullName evidence="8">Myb/SANT-like DNA-binding domain-containing protein</fullName>
    </recommendedName>
</protein>
<evidence type="ECO:0000313" key="9">
    <source>
        <dbReference type="EMBL" id="KZN11349.1"/>
    </source>
</evidence>
<gene>
    <name evidence="9" type="ORF">DCAR_004005</name>
    <name evidence="10" type="ORF">DCAR_0104267</name>
</gene>
<name>A0A166IPJ7_DAUCS</name>
<dbReference type="InterPro" id="IPR044823">
    <property type="entry name" value="ASIL1/2-like"/>
</dbReference>
<dbReference type="Proteomes" id="UP000077755">
    <property type="component" value="Chromosome 1"/>
</dbReference>
<dbReference type="STRING" id="79200.A0A166IPJ7"/>
<reference evidence="9" key="1">
    <citation type="journal article" date="2016" name="Nat. Genet.">
        <title>A high-quality carrot genome assembly provides new insights into carotenoid accumulation and asterid genome evolution.</title>
        <authorList>
            <person name="Iorizzo M."/>
            <person name="Ellison S."/>
            <person name="Senalik D."/>
            <person name="Zeng P."/>
            <person name="Satapoomin P."/>
            <person name="Huang J."/>
            <person name="Bowman M."/>
            <person name="Iovene M."/>
            <person name="Sanseverino W."/>
            <person name="Cavagnaro P."/>
            <person name="Yildiz M."/>
            <person name="Macko-Podgorni A."/>
            <person name="Moranska E."/>
            <person name="Grzebelus E."/>
            <person name="Grzebelus D."/>
            <person name="Ashrafi H."/>
            <person name="Zheng Z."/>
            <person name="Cheng S."/>
            <person name="Spooner D."/>
            <person name="Van Deynze A."/>
            <person name="Simon P."/>
        </authorList>
    </citation>
    <scope>NUCLEOTIDE SEQUENCE [LARGE SCALE GENOMIC DNA]</scope>
    <source>
        <tissue evidence="9">Leaf</tissue>
    </source>
</reference>
<dbReference type="PANTHER" id="PTHR31307:SF16">
    <property type="entry name" value="OS05G0560600 PROTEIN"/>
    <property type="match status" value="1"/>
</dbReference>
<keyword evidence="11" id="KW-1185">Reference proteome</keyword>
<evidence type="ECO:0000313" key="10">
    <source>
        <dbReference type="EMBL" id="WOG85080.1"/>
    </source>
</evidence>
<keyword evidence="6" id="KW-0539">Nucleus</keyword>
<evidence type="ECO:0000256" key="4">
    <source>
        <dbReference type="ARBA" id="ARBA00023125"/>
    </source>
</evidence>
<evidence type="ECO:0000256" key="3">
    <source>
        <dbReference type="ARBA" id="ARBA00023054"/>
    </source>
</evidence>
<sequence>MGDFSAPMKSSPAFNAAPPRATAFREDCWTEEATATLVNVWGRRYLETNRGSLRCEDWNQVALAVNERHGATQKQVRTDVQCKNRIDTIKKRFKAEKARVCASGGAYVSTWRFYDQLDMLIGQDKVEARKTPPAGSSWRGEAFPRGTRSGIGGGFGTGTRSRTPPMAIALRREAKQLPEAVAVTPLKRSGGMDDSFFRRNYSAMAAAAAKEEAYDEDDESEDEEQSEEERRYAKRRGKEVAVDVEERGGVELQMKEGTKMIAMAIHHFAETYEKVEMEKLRYVKEVEVKRIDAGKEVELKRMELMMSTQVQFEKMKRKEVKKKSSGLDGEHSFLLF</sequence>
<dbReference type="InterPro" id="IPR044822">
    <property type="entry name" value="Myb_DNA-bind_4"/>
</dbReference>
<dbReference type="EMBL" id="LNRQ01000001">
    <property type="protein sequence ID" value="KZN11349.1"/>
    <property type="molecule type" value="Genomic_DNA"/>
</dbReference>
<dbReference type="PANTHER" id="PTHR31307">
    <property type="entry name" value="TRIHELIX TRANSCRIPTION FACTOR ASIL2"/>
    <property type="match status" value="1"/>
</dbReference>
<keyword evidence="3" id="KW-0175">Coiled coil</keyword>
<evidence type="ECO:0000259" key="8">
    <source>
        <dbReference type="Pfam" id="PF13837"/>
    </source>
</evidence>
<dbReference type="EMBL" id="CP093343">
    <property type="protein sequence ID" value="WOG85080.1"/>
    <property type="molecule type" value="Genomic_DNA"/>
</dbReference>
<reference evidence="10" key="2">
    <citation type="submission" date="2022-03" db="EMBL/GenBank/DDBJ databases">
        <title>Draft title - Genomic analysis of global carrot germplasm unveils the trajectory of domestication and the origin of high carotenoid orange carrot.</title>
        <authorList>
            <person name="Iorizzo M."/>
            <person name="Ellison S."/>
            <person name="Senalik D."/>
            <person name="Macko-Podgorni A."/>
            <person name="Grzebelus D."/>
            <person name="Bostan H."/>
            <person name="Rolling W."/>
            <person name="Curaba J."/>
            <person name="Simon P."/>
        </authorList>
    </citation>
    <scope>NUCLEOTIDE SEQUENCE</scope>
    <source>
        <tissue evidence="10">Leaf</tissue>
    </source>
</reference>
<accession>A0A166IPJ7</accession>
<dbReference type="Pfam" id="PF13837">
    <property type="entry name" value="Myb_DNA-bind_4"/>
    <property type="match status" value="1"/>
</dbReference>
<feature type="region of interest" description="Disordered" evidence="7">
    <location>
        <begin position="128"/>
        <end position="162"/>
    </location>
</feature>
<evidence type="ECO:0000313" key="11">
    <source>
        <dbReference type="Proteomes" id="UP000077755"/>
    </source>
</evidence>
<evidence type="ECO:0000256" key="1">
    <source>
        <dbReference type="ARBA" id="ARBA00004123"/>
    </source>
</evidence>
<keyword evidence="5" id="KW-0804">Transcription</keyword>